<dbReference type="Proteomes" id="UP001054821">
    <property type="component" value="Chromosome 6"/>
</dbReference>
<proteinExistence type="predicted"/>
<evidence type="ECO:0000313" key="2">
    <source>
        <dbReference type="EMBL" id="KAI5324808.1"/>
    </source>
</evidence>
<gene>
    <name evidence="2" type="ORF">L3X38_033881</name>
</gene>
<evidence type="ECO:0000256" key="1">
    <source>
        <dbReference type="SAM" id="MobiDB-lite"/>
    </source>
</evidence>
<comment type="caution">
    <text evidence="2">The sequence shown here is derived from an EMBL/GenBank/DDBJ whole genome shotgun (WGS) entry which is preliminary data.</text>
</comment>
<sequence length="241" mass="26832">MYDSKGETNVKLIDNDSVICDMVGCITNTDEHVVSLGDCEAAVDEEEEDSEFVDSDYAFSEYEEAKKGCNVDINMPCDEEVNVETATQRPVEISYDRAYSDTLYSDGNTSDNENSSQHVTKNRGFAYQSSSNIGEIDKEESTFVVKAIHANHTCGRVDRLRYANSTWISQRFCDKMRRNPNWNVGNFKMSNFPPSPPPPHTATWGGTGPVRTSSLPSSILDWSQPLSAVVVAGNSHEMKLF</sequence>
<protein>
    <submittedName>
        <fullName evidence="2">Uncharacterized protein</fullName>
    </submittedName>
</protein>
<keyword evidence="3" id="KW-1185">Reference proteome</keyword>
<accession>A0AAD4VI36</accession>
<feature type="compositionally biased region" description="Polar residues" evidence="1">
    <location>
        <begin position="102"/>
        <end position="119"/>
    </location>
</feature>
<dbReference type="EMBL" id="JAJFAZ020000006">
    <property type="protein sequence ID" value="KAI5324808.1"/>
    <property type="molecule type" value="Genomic_DNA"/>
</dbReference>
<reference evidence="2 3" key="1">
    <citation type="journal article" date="2022" name="G3 (Bethesda)">
        <title>Whole-genome sequence and methylome profiling of the almond [Prunus dulcis (Mill.) D.A. Webb] cultivar 'Nonpareil'.</title>
        <authorList>
            <person name="D'Amico-Willman K.M."/>
            <person name="Ouma W.Z."/>
            <person name="Meulia T."/>
            <person name="Sideli G.M."/>
            <person name="Gradziel T.M."/>
            <person name="Fresnedo-Ramirez J."/>
        </authorList>
    </citation>
    <scope>NUCLEOTIDE SEQUENCE [LARGE SCALE GENOMIC DNA]</scope>
    <source>
        <strain evidence="2">Clone GOH B32 T37-40</strain>
    </source>
</reference>
<dbReference type="AlphaFoldDB" id="A0AAD4VI36"/>
<evidence type="ECO:0000313" key="3">
    <source>
        <dbReference type="Proteomes" id="UP001054821"/>
    </source>
</evidence>
<feature type="region of interest" description="Disordered" evidence="1">
    <location>
        <begin position="102"/>
        <end position="122"/>
    </location>
</feature>
<name>A0AAD4VI36_PRUDU</name>
<organism evidence="2 3">
    <name type="scientific">Prunus dulcis</name>
    <name type="common">Almond</name>
    <name type="synonym">Amygdalus dulcis</name>
    <dbReference type="NCBI Taxonomy" id="3755"/>
    <lineage>
        <taxon>Eukaryota</taxon>
        <taxon>Viridiplantae</taxon>
        <taxon>Streptophyta</taxon>
        <taxon>Embryophyta</taxon>
        <taxon>Tracheophyta</taxon>
        <taxon>Spermatophyta</taxon>
        <taxon>Magnoliopsida</taxon>
        <taxon>eudicotyledons</taxon>
        <taxon>Gunneridae</taxon>
        <taxon>Pentapetalae</taxon>
        <taxon>rosids</taxon>
        <taxon>fabids</taxon>
        <taxon>Rosales</taxon>
        <taxon>Rosaceae</taxon>
        <taxon>Amygdaloideae</taxon>
        <taxon>Amygdaleae</taxon>
        <taxon>Prunus</taxon>
    </lineage>
</organism>